<dbReference type="InterPro" id="IPR024344">
    <property type="entry name" value="MDMPI_metal-binding"/>
</dbReference>
<feature type="domain" description="Mycothiol-dependent maleylpyruvate isomerase metal-binding" evidence="1">
    <location>
        <begin position="10"/>
        <end position="133"/>
    </location>
</feature>
<dbReference type="NCBIfam" id="TIGR03086">
    <property type="entry name" value="TIGR03086 family metal-binding protein"/>
    <property type="match status" value="1"/>
</dbReference>
<protein>
    <recommendedName>
        <fullName evidence="1">Mycothiol-dependent maleylpyruvate isomerase metal-binding domain-containing protein</fullName>
    </recommendedName>
</protein>
<name>A0A919SFG3_9ACTN</name>
<accession>A0A919SFG3</accession>
<dbReference type="EMBL" id="BOQL01000033">
    <property type="protein sequence ID" value="GIM70850.1"/>
    <property type="molecule type" value="Genomic_DNA"/>
</dbReference>
<dbReference type="RefSeq" id="WP_212990301.1">
    <property type="nucleotide sequence ID" value="NZ_BAABEA010000006.1"/>
</dbReference>
<reference evidence="2" key="1">
    <citation type="submission" date="2021-03" db="EMBL/GenBank/DDBJ databases">
        <title>Whole genome shotgun sequence of Actinoplanes auranticolor NBRC 12245.</title>
        <authorList>
            <person name="Komaki H."/>
            <person name="Tamura T."/>
        </authorList>
    </citation>
    <scope>NUCLEOTIDE SEQUENCE</scope>
    <source>
        <strain evidence="2">NBRC 12245</strain>
    </source>
</reference>
<dbReference type="GO" id="GO:0046872">
    <property type="term" value="F:metal ion binding"/>
    <property type="evidence" value="ECO:0007669"/>
    <property type="project" value="InterPro"/>
</dbReference>
<dbReference type="Gene3D" id="1.20.120.450">
    <property type="entry name" value="dinb family like domain"/>
    <property type="match status" value="1"/>
</dbReference>
<comment type="caution">
    <text evidence="2">The sequence shown here is derived from an EMBL/GenBank/DDBJ whole genome shotgun (WGS) entry which is preliminary data.</text>
</comment>
<dbReference type="Pfam" id="PF11716">
    <property type="entry name" value="MDMPI_N"/>
    <property type="match status" value="1"/>
</dbReference>
<dbReference type="NCBIfam" id="TIGR03083">
    <property type="entry name" value="maleylpyruvate isomerase family mycothiol-dependent enzyme"/>
    <property type="match status" value="1"/>
</dbReference>
<organism evidence="2 3">
    <name type="scientific">Actinoplanes auranticolor</name>
    <dbReference type="NCBI Taxonomy" id="47988"/>
    <lineage>
        <taxon>Bacteria</taxon>
        <taxon>Bacillati</taxon>
        <taxon>Actinomycetota</taxon>
        <taxon>Actinomycetes</taxon>
        <taxon>Micromonosporales</taxon>
        <taxon>Micromonosporaceae</taxon>
        <taxon>Actinoplanes</taxon>
    </lineage>
</organism>
<keyword evidence="3" id="KW-1185">Reference proteome</keyword>
<gene>
    <name evidence="2" type="ORF">Aau02nite_42950</name>
</gene>
<evidence type="ECO:0000313" key="3">
    <source>
        <dbReference type="Proteomes" id="UP000681340"/>
    </source>
</evidence>
<dbReference type="AlphaFoldDB" id="A0A919SFG3"/>
<evidence type="ECO:0000313" key="2">
    <source>
        <dbReference type="EMBL" id="GIM70850.1"/>
    </source>
</evidence>
<evidence type="ECO:0000259" key="1">
    <source>
        <dbReference type="Pfam" id="PF11716"/>
    </source>
</evidence>
<dbReference type="SUPFAM" id="SSF109854">
    <property type="entry name" value="DinB/YfiT-like putative metalloenzymes"/>
    <property type="match status" value="1"/>
</dbReference>
<dbReference type="InterPro" id="IPR017517">
    <property type="entry name" value="Maleyloyr_isom"/>
</dbReference>
<dbReference type="InterPro" id="IPR034660">
    <property type="entry name" value="DinB/YfiT-like"/>
</dbReference>
<proteinExistence type="predicted"/>
<sequence>MIATTSWTVLDRAHAALRGTVAALTSADLGRPTPCDRWTVAQVLQHAAGDQLAYVAAVTGHGGPAEDPFAPSGTLAGDPMDLIEPVLAASGAAFATVDPAGTAPTPLPHGALPVATAVGAAALDAAVHAWDIAVATAQPARLDDDLAAELLPVARAIVEPLRQYGAFAAALPVGEHDGAAAELLRYLGRDPQWSGQS</sequence>
<dbReference type="Proteomes" id="UP000681340">
    <property type="component" value="Unassembled WGS sequence"/>
</dbReference>
<dbReference type="InterPro" id="IPR017520">
    <property type="entry name" value="CHP03086"/>
</dbReference>